<name>A0AAD4BA47_BOLED</name>
<reference evidence="1" key="2">
    <citation type="journal article" date="2020" name="Nat. Commun.">
        <title>Large-scale genome sequencing of mycorrhizal fungi provides insights into the early evolution of symbiotic traits.</title>
        <authorList>
            <person name="Miyauchi S."/>
            <person name="Kiss E."/>
            <person name="Kuo A."/>
            <person name="Drula E."/>
            <person name="Kohler A."/>
            <person name="Sanchez-Garcia M."/>
            <person name="Morin E."/>
            <person name="Andreopoulos B."/>
            <person name="Barry K.W."/>
            <person name="Bonito G."/>
            <person name="Buee M."/>
            <person name="Carver A."/>
            <person name="Chen C."/>
            <person name="Cichocki N."/>
            <person name="Clum A."/>
            <person name="Culley D."/>
            <person name="Crous P.W."/>
            <person name="Fauchery L."/>
            <person name="Girlanda M."/>
            <person name="Hayes R.D."/>
            <person name="Keri Z."/>
            <person name="LaButti K."/>
            <person name="Lipzen A."/>
            <person name="Lombard V."/>
            <person name="Magnuson J."/>
            <person name="Maillard F."/>
            <person name="Murat C."/>
            <person name="Nolan M."/>
            <person name="Ohm R.A."/>
            <person name="Pangilinan J."/>
            <person name="Pereira M.F."/>
            <person name="Perotto S."/>
            <person name="Peter M."/>
            <person name="Pfister S."/>
            <person name="Riley R."/>
            <person name="Sitrit Y."/>
            <person name="Stielow J.B."/>
            <person name="Szollosi G."/>
            <person name="Zifcakova L."/>
            <person name="Stursova M."/>
            <person name="Spatafora J.W."/>
            <person name="Tedersoo L."/>
            <person name="Vaario L.M."/>
            <person name="Yamada A."/>
            <person name="Yan M."/>
            <person name="Wang P."/>
            <person name="Xu J."/>
            <person name="Bruns T."/>
            <person name="Baldrian P."/>
            <person name="Vilgalys R."/>
            <person name="Dunand C."/>
            <person name="Henrissat B."/>
            <person name="Grigoriev I.V."/>
            <person name="Hibbett D."/>
            <person name="Nagy L.G."/>
            <person name="Martin F.M."/>
        </authorList>
    </citation>
    <scope>NUCLEOTIDE SEQUENCE</scope>
    <source>
        <strain evidence="1">BED1</strain>
    </source>
</reference>
<dbReference type="EMBL" id="WHUW01000507">
    <property type="protein sequence ID" value="KAF8414488.1"/>
    <property type="molecule type" value="Genomic_DNA"/>
</dbReference>
<comment type="caution">
    <text evidence="1">The sequence shown here is derived from an EMBL/GenBank/DDBJ whole genome shotgun (WGS) entry which is preliminary data.</text>
</comment>
<evidence type="ECO:0000313" key="1">
    <source>
        <dbReference type="EMBL" id="KAF8414488.1"/>
    </source>
</evidence>
<evidence type="ECO:0000313" key="2">
    <source>
        <dbReference type="Proteomes" id="UP001194468"/>
    </source>
</evidence>
<reference evidence="1" key="1">
    <citation type="submission" date="2019-10" db="EMBL/GenBank/DDBJ databases">
        <authorList>
            <consortium name="DOE Joint Genome Institute"/>
            <person name="Kuo A."/>
            <person name="Miyauchi S."/>
            <person name="Kiss E."/>
            <person name="Drula E."/>
            <person name="Kohler A."/>
            <person name="Sanchez-Garcia M."/>
            <person name="Andreopoulos B."/>
            <person name="Barry K.W."/>
            <person name="Bonito G."/>
            <person name="Buee M."/>
            <person name="Carver A."/>
            <person name="Chen C."/>
            <person name="Cichocki N."/>
            <person name="Clum A."/>
            <person name="Culley D."/>
            <person name="Crous P.W."/>
            <person name="Fauchery L."/>
            <person name="Girlanda M."/>
            <person name="Hayes R."/>
            <person name="Keri Z."/>
            <person name="LaButti K."/>
            <person name="Lipzen A."/>
            <person name="Lombard V."/>
            <person name="Magnuson J."/>
            <person name="Maillard F."/>
            <person name="Morin E."/>
            <person name="Murat C."/>
            <person name="Nolan M."/>
            <person name="Ohm R."/>
            <person name="Pangilinan J."/>
            <person name="Pereira M."/>
            <person name="Perotto S."/>
            <person name="Peter M."/>
            <person name="Riley R."/>
            <person name="Sitrit Y."/>
            <person name="Stielow B."/>
            <person name="Szollosi G."/>
            <person name="Zifcakova L."/>
            <person name="Stursova M."/>
            <person name="Spatafora J.W."/>
            <person name="Tedersoo L."/>
            <person name="Vaario L.-M."/>
            <person name="Yamada A."/>
            <person name="Yan M."/>
            <person name="Wang P."/>
            <person name="Xu J."/>
            <person name="Bruns T."/>
            <person name="Baldrian P."/>
            <person name="Vilgalys R."/>
            <person name="Henrissat B."/>
            <person name="Grigoriev I.V."/>
            <person name="Hibbett D."/>
            <person name="Nagy L.G."/>
            <person name="Martin F.M."/>
        </authorList>
    </citation>
    <scope>NUCLEOTIDE SEQUENCE</scope>
    <source>
        <strain evidence="1">BED1</strain>
    </source>
</reference>
<sequence length="82" mass="9476">MPFLTCLILTRTRVLLNWDPPPYPRLKRVTLRALVIESTPATKEARVRCLSIPSLNTSLPQRSRYRTCPRTHSKMSPVMGRE</sequence>
<organism evidence="1 2">
    <name type="scientific">Boletus edulis BED1</name>
    <dbReference type="NCBI Taxonomy" id="1328754"/>
    <lineage>
        <taxon>Eukaryota</taxon>
        <taxon>Fungi</taxon>
        <taxon>Dikarya</taxon>
        <taxon>Basidiomycota</taxon>
        <taxon>Agaricomycotina</taxon>
        <taxon>Agaricomycetes</taxon>
        <taxon>Agaricomycetidae</taxon>
        <taxon>Boletales</taxon>
        <taxon>Boletineae</taxon>
        <taxon>Boletaceae</taxon>
        <taxon>Boletoideae</taxon>
        <taxon>Boletus</taxon>
    </lineage>
</organism>
<proteinExistence type="predicted"/>
<dbReference type="AlphaFoldDB" id="A0AAD4BA47"/>
<dbReference type="Proteomes" id="UP001194468">
    <property type="component" value="Unassembled WGS sequence"/>
</dbReference>
<gene>
    <name evidence="1" type="ORF">L210DRAFT_2988139</name>
</gene>
<keyword evidence="2" id="KW-1185">Reference proteome</keyword>
<protein>
    <submittedName>
        <fullName evidence="1">Uncharacterized protein</fullName>
    </submittedName>
</protein>
<accession>A0AAD4BA47</accession>